<comment type="catalytic activity">
    <reaction evidence="6">
        <text>L-quinate + NAD(+) = 3-dehydroquinate + NADH + H(+)</text>
        <dbReference type="Rhea" id="RHEA:22364"/>
        <dbReference type="ChEBI" id="CHEBI:15378"/>
        <dbReference type="ChEBI" id="CHEBI:29751"/>
        <dbReference type="ChEBI" id="CHEBI:32364"/>
        <dbReference type="ChEBI" id="CHEBI:57540"/>
        <dbReference type="ChEBI" id="CHEBI:57945"/>
        <dbReference type="EC" id="1.1.1.24"/>
    </reaction>
</comment>
<keyword evidence="4 9" id="KW-0560">Oxidoreductase</keyword>
<dbReference type="GO" id="GO:0019632">
    <property type="term" value="P:shikimate metabolic process"/>
    <property type="evidence" value="ECO:0007669"/>
    <property type="project" value="InterPro"/>
</dbReference>
<dbReference type="CDD" id="cd01065">
    <property type="entry name" value="NAD_bind_Shikimate_DH"/>
    <property type="match status" value="1"/>
</dbReference>
<name>S0KYY6_9ENTE</name>
<evidence type="ECO:0000256" key="3">
    <source>
        <dbReference type="ARBA" id="ARBA00022857"/>
    </source>
</evidence>
<dbReference type="PANTHER" id="PTHR21089">
    <property type="entry name" value="SHIKIMATE DEHYDROGENASE"/>
    <property type="match status" value="1"/>
</dbReference>
<organism evidence="12 13">
    <name type="scientific">Enterococcus columbae DSM 7374 = ATCC 51263</name>
    <dbReference type="NCBI Taxonomy" id="1121865"/>
    <lineage>
        <taxon>Bacteria</taxon>
        <taxon>Bacillati</taxon>
        <taxon>Bacillota</taxon>
        <taxon>Bacilli</taxon>
        <taxon>Lactobacillales</taxon>
        <taxon>Enterococcaceae</taxon>
        <taxon>Enterococcus</taxon>
    </lineage>
</organism>
<dbReference type="InterPro" id="IPR011342">
    <property type="entry name" value="Shikimate_DH"/>
</dbReference>
<protein>
    <recommendedName>
        <fullName evidence="9">Shikimate dehydrogenase (NADP(+))</fullName>
        <shortName evidence="9">SDH</shortName>
        <ecNumber evidence="9">1.1.1.25</ecNumber>
    </recommendedName>
</protein>
<feature type="binding site" evidence="9">
    <location>
        <position position="266"/>
    </location>
    <ligand>
        <name>shikimate</name>
        <dbReference type="ChEBI" id="CHEBI:36208"/>
    </ligand>
</feature>
<dbReference type="SUPFAM" id="SSF53223">
    <property type="entry name" value="Aminoacid dehydrogenase-like, N-terminal domain"/>
    <property type="match status" value="1"/>
</dbReference>
<evidence type="ECO:0000256" key="6">
    <source>
        <dbReference type="ARBA" id="ARBA00051639"/>
    </source>
</evidence>
<evidence type="ECO:0000256" key="9">
    <source>
        <dbReference type="HAMAP-Rule" id="MF_00222"/>
    </source>
</evidence>
<feature type="binding site" evidence="9">
    <location>
        <position position="236"/>
    </location>
    <ligand>
        <name>NADP(+)</name>
        <dbReference type="ChEBI" id="CHEBI:58349"/>
    </ligand>
</feature>
<dbReference type="Gene3D" id="3.40.50.10860">
    <property type="entry name" value="Leucine Dehydrogenase, chain A, domain 1"/>
    <property type="match status" value="1"/>
</dbReference>
<feature type="domain" description="SDH C-terminal" evidence="11">
    <location>
        <begin position="259"/>
        <end position="288"/>
    </location>
</feature>
<evidence type="ECO:0000256" key="7">
    <source>
        <dbReference type="ARBA" id="ARBA00052329"/>
    </source>
</evidence>
<feature type="binding site" evidence="9">
    <location>
        <position position="96"/>
    </location>
    <ligand>
        <name>shikimate</name>
        <dbReference type="ChEBI" id="CHEBI:36208"/>
    </ligand>
</feature>
<comment type="pathway">
    <text evidence="1 9">Metabolic intermediate biosynthesis; chorismate biosynthesis; chorismate from D-erythrose 4-phosphate and phosphoenolpyruvate: step 4/7.</text>
</comment>
<sequence length="291" mass="32170">MREYTDISGKTRLVAFFAQPAKHSLSPKMHNLAFSMLDIDAVYLAFEVAPEHLAQQIHAMRVMDILGANVSMPHKQAVIQYLDELSSAASLVGAVNTIVQKKGRLIGHNTDGQGFMRAIKEMNVNIIGQTITIIGAGGAAMAMIAQAALDGVKKINVFNRQSQHYSQYQKKLAKMAAQTKCQIELFPLENQQLLKEKLAESRLLVNASSVGMAPNDRVSPIPNGDFFRKDLAVYDAIYNPRETLLLKQAKAKGAKTENGLSMLLYQGAYAFELWTGREMPVNEIKEVLFNS</sequence>
<keyword evidence="13" id="KW-1185">Reference proteome</keyword>
<comment type="similarity">
    <text evidence="9">Belongs to the shikimate dehydrogenase family.</text>
</comment>
<dbReference type="InterPro" id="IPR013708">
    <property type="entry name" value="Shikimate_DH-bd_N"/>
</dbReference>
<evidence type="ECO:0000256" key="4">
    <source>
        <dbReference type="ARBA" id="ARBA00023002"/>
    </source>
</evidence>
<comment type="caution">
    <text evidence="9">Lacks conserved residue(s) required for the propagation of feature annotation.</text>
</comment>
<reference evidence="12 13" key="1">
    <citation type="submission" date="2013-03" db="EMBL/GenBank/DDBJ databases">
        <title>The Genome Sequence of Enterococcus columbae ATCC_51263 (PacBio/Illumina hybrid assembly).</title>
        <authorList>
            <consortium name="The Broad Institute Genomics Platform"/>
            <consortium name="The Broad Institute Genome Sequencing Center for Infectious Disease"/>
            <person name="Earl A."/>
            <person name="Russ C."/>
            <person name="Gilmore M."/>
            <person name="Surin D."/>
            <person name="Walker B."/>
            <person name="Young S."/>
            <person name="Zeng Q."/>
            <person name="Gargeya S."/>
            <person name="Fitzgerald M."/>
            <person name="Haas B."/>
            <person name="Abouelleil A."/>
            <person name="Allen A.W."/>
            <person name="Alvarado L."/>
            <person name="Arachchi H.M."/>
            <person name="Berlin A.M."/>
            <person name="Chapman S.B."/>
            <person name="Gainer-Dewar J."/>
            <person name="Goldberg J."/>
            <person name="Griggs A."/>
            <person name="Gujja S."/>
            <person name="Hansen M."/>
            <person name="Howarth C."/>
            <person name="Imamovic A."/>
            <person name="Ireland A."/>
            <person name="Larimer J."/>
            <person name="McCowan C."/>
            <person name="Murphy C."/>
            <person name="Pearson M."/>
            <person name="Poon T.W."/>
            <person name="Priest M."/>
            <person name="Roberts A."/>
            <person name="Saif S."/>
            <person name="Shea T."/>
            <person name="Sisk P."/>
            <person name="Sykes S."/>
            <person name="Wortman J."/>
            <person name="Nusbaum C."/>
            <person name="Birren B."/>
        </authorList>
    </citation>
    <scope>NUCLEOTIDE SEQUENCE [LARGE SCALE GENOMIC DNA]</scope>
    <source>
        <strain evidence="12 13">ATCC 51263</strain>
    </source>
</reference>
<feature type="binding site" evidence="9">
    <location>
        <begin position="135"/>
        <end position="139"/>
    </location>
    <ligand>
        <name>NADP(+)</name>
        <dbReference type="ChEBI" id="CHEBI:58349"/>
    </ligand>
</feature>
<dbReference type="Pfam" id="PF08501">
    <property type="entry name" value="Shikimate_dh_N"/>
    <property type="match status" value="1"/>
</dbReference>
<proteinExistence type="inferred from homology"/>
<dbReference type="GO" id="GO:0030266">
    <property type="term" value="F:quinate 3-dehydrogenase (NAD+) activity"/>
    <property type="evidence" value="ECO:0007669"/>
    <property type="project" value="UniProtKB-EC"/>
</dbReference>
<dbReference type="PATRIC" id="fig|1121865.3.peg.535"/>
<dbReference type="InterPro" id="IPR041121">
    <property type="entry name" value="SDH_C"/>
</dbReference>
<feature type="binding site" evidence="9">
    <location>
        <position position="238"/>
    </location>
    <ligand>
        <name>shikimate</name>
        <dbReference type="ChEBI" id="CHEBI:36208"/>
    </ligand>
</feature>
<comment type="caution">
    <text evidence="12">The sequence shown here is derived from an EMBL/GenBank/DDBJ whole genome shotgun (WGS) entry which is preliminary data.</text>
</comment>
<evidence type="ECO:0000256" key="2">
    <source>
        <dbReference type="ARBA" id="ARBA00022605"/>
    </source>
</evidence>
<dbReference type="GO" id="GO:0052734">
    <property type="term" value="F:shikimate 3-dehydrogenase (NAD+) activity"/>
    <property type="evidence" value="ECO:0007669"/>
    <property type="project" value="RHEA"/>
</dbReference>
<dbReference type="SUPFAM" id="SSF51735">
    <property type="entry name" value="NAD(P)-binding Rossmann-fold domains"/>
    <property type="match status" value="1"/>
</dbReference>
<accession>S0KYY6</accession>
<feature type="binding site" evidence="9">
    <location>
        <begin position="24"/>
        <end position="26"/>
    </location>
    <ligand>
        <name>shikimate</name>
        <dbReference type="ChEBI" id="CHEBI:36208"/>
    </ligand>
</feature>
<dbReference type="InterPro" id="IPR022893">
    <property type="entry name" value="Shikimate_DH_fam"/>
</dbReference>
<dbReference type="Pfam" id="PF18317">
    <property type="entry name" value="SDH_C"/>
    <property type="match status" value="1"/>
</dbReference>
<evidence type="ECO:0000256" key="1">
    <source>
        <dbReference type="ARBA" id="ARBA00004871"/>
    </source>
</evidence>
<dbReference type="EMBL" id="ASWJ01000004">
    <property type="protein sequence ID" value="EOW84644.1"/>
    <property type="molecule type" value="Genomic_DNA"/>
</dbReference>
<keyword evidence="5 9" id="KW-0057">Aromatic amino acid biosynthesis</keyword>
<keyword evidence="3 9" id="KW-0521">NADP</keyword>
<dbReference type="GO" id="GO:0009073">
    <property type="term" value="P:aromatic amino acid family biosynthetic process"/>
    <property type="evidence" value="ECO:0007669"/>
    <property type="project" value="UniProtKB-KW"/>
</dbReference>
<feature type="binding site" evidence="9">
    <location>
        <position position="71"/>
    </location>
    <ligand>
        <name>shikimate</name>
        <dbReference type="ChEBI" id="CHEBI:36208"/>
    </ligand>
</feature>
<dbReference type="OrthoDB" id="9792692at2"/>
<dbReference type="FunFam" id="3.40.50.720:FF:000086">
    <property type="entry name" value="Quinate/shikimate dehydrogenase"/>
    <property type="match status" value="1"/>
</dbReference>
<evidence type="ECO:0000259" key="10">
    <source>
        <dbReference type="Pfam" id="PF08501"/>
    </source>
</evidence>
<evidence type="ECO:0000313" key="12">
    <source>
        <dbReference type="EMBL" id="EOW84644.1"/>
    </source>
</evidence>
<dbReference type="Gene3D" id="3.40.50.720">
    <property type="entry name" value="NAD(P)-binding Rossmann-like Domain"/>
    <property type="match status" value="1"/>
</dbReference>
<comment type="catalytic activity">
    <reaction evidence="7">
        <text>shikimate + NAD(+) = 3-dehydroshikimate + NADH + H(+)</text>
        <dbReference type="Rhea" id="RHEA:17741"/>
        <dbReference type="ChEBI" id="CHEBI:15378"/>
        <dbReference type="ChEBI" id="CHEBI:16630"/>
        <dbReference type="ChEBI" id="CHEBI:36208"/>
        <dbReference type="ChEBI" id="CHEBI:57540"/>
        <dbReference type="ChEBI" id="CHEBI:57945"/>
    </reaction>
</comment>
<dbReference type="GO" id="GO:0050661">
    <property type="term" value="F:NADP binding"/>
    <property type="evidence" value="ECO:0007669"/>
    <property type="project" value="InterPro"/>
</dbReference>
<dbReference type="NCBIfam" id="TIGR00507">
    <property type="entry name" value="aroE"/>
    <property type="match status" value="1"/>
</dbReference>
<keyword evidence="2 9" id="KW-0028">Amino-acid biosynthesis</keyword>
<dbReference type="HAMAP" id="MF_00222">
    <property type="entry name" value="Shikimate_DH_AroE"/>
    <property type="match status" value="1"/>
</dbReference>
<dbReference type="eggNOG" id="COG0169">
    <property type="taxonomic scope" value="Bacteria"/>
</dbReference>
<evidence type="ECO:0000313" key="13">
    <source>
        <dbReference type="Proteomes" id="UP000014113"/>
    </source>
</evidence>
<dbReference type="RefSeq" id="WP_016182705.1">
    <property type="nucleotide sequence ID" value="NZ_JXKI01000014.1"/>
</dbReference>
<dbReference type="GO" id="GO:0009423">
    <property type="term" value="P:chorismate biosynthetic process"/>
    <property type="evidence" value="ECO:0007669"/>
    <property type="project" value="UniProtKB-UniRule"/>
</dbReference>
<dbReference type="PANTHER" id="PTHR21089:SF1">
    <property type="entry name" value="BIFUNCTIONAL 3-DEHYDROQUINATE DEHYDRATASE_SHIKIMATE DEHYDROGENASE, CHLOROPLASTIC"/>
    <property type="match status" value="1"/>
</dbReference>
<feature type="active site" description="Proton acceptor" evidence="9">
    <location>
        <position position="75"/>
    </location>
</feature>
<feature type="domain" description="Shikimate dehydrogenase substrate binding N-terminal" evidence="10">
    <location>
        <begin position="17"/>
        <end position="98"/>
    </location>
</feature>
<dbReference type="GO" id="GO:0008652">
    <property type="term" value="P:amino acid biosynthetic process"/>
    <property type="evidence" value="ECO:0007669"/>
    <property type="project" value="UniProtKB-KW"/>
</dbReference>
<feature type="binding site" evidence="9">
    <location>
        <position position="259"/>
    </location>
    <ligand>
        <name>NADP(+)</name>
        <dbReference type="ChEBI" id="CHEBI:58349"/>
    </ligand>
</feature>
<comment type="pathway">
    <text evidence="8">Aromatic compound metabolism; 3,4-dihydroxybenzoate biosynthesis; 3-dehydroquinate from D-quinate (NAD(+) route).</text>
</comment>
<evidence type="ECO:0000256" key="8">
    <source>
        <dbReference type="ARBA" id="ARBA00060613"/>
    </source>
</evidence>
<feature type="binding site" evidence="9">
    <location>
        <position position="111"/>
    </location>
    <ligand>
        <name>shikimate</name>
        <dbReference type="ChEBI" id="CHEBI:36208"/>
    </ligand>
</feature>
<dbReference type="EC" id="1.1.1.25" evidence="9"/>
<evidence type="ECO:0000256" key="5">
    <source>
        <dbReference type="ARBA" id="ARBA00023141"/>
    </source>
</evidence>
<dbReference type="UniPathway" id="UPA00053">
    <property type="reaction ID" value="UER00087"/>
</dbReference>
<dbReference type="STRING" id="1121865.OMW_00542"/>
<dbReference type="GO" id="GO:0004764">
    <property type="term" value="F:shikimate 3-dehydrogenase (NADP+) activity"/>
    <property type="evidence" value="ECO:0007669"/>
    <property type="project" value="UniProtKB-UniRule"/>
</dbReference>
<dbReference type="InterPro" id="IPR036291">
    <property type="entry name" value="NAD(P)-bd_dom_sf"/>
</dbReference>
<dbReference type="NCBIfam" id="NF001319">
    <property type="entry name" value="PRK00258.3-3"/>
    <property type="match status" value="1"/>
</dbReference>
<comment type="catalytic activity">
    <reaction evidence="9">
        <text>shikimate + NADP(+) = 3-dehydroshikimate + NADPH + H(+)</text>
        <dbReference type="Rhea" id="RHEA:17737"/>
        <dbReference type="ChEBI" id="CHEBI:15378"/>
        <dbReference type="ChEBI" id="CHEBI:16630"/>
        <dbReference type="ChEBI" id="CHEBI:36208"/>
        <dbReference type="ChEBI" id="CHEBI:57783"/>
        <dbReference type="ChEBI" id="CHEBI:58349"/>
        <dbReference type="EC" id="1.1.1.25"/>
    </reaction>
</comment>
<comment type="function">
    <text evidence="9">Involved in the biosynthesis of the chorismate, which leads to the biosynthesis of aromatic amino acids. Catalyzes the reversible NADPH linked reduction of 3-dehydroshikimate (DHSA) to yield shikimate (SA).</text>
</comment>
<gene>
    <name evidence="9" type="primary">aroE</name>
    <name evidence="12" type="ORF">I568_01140</name>
</gene>
<dbReference type="InterPro" id="IPR046346">
    <property type="entry name" value="Aminoacid_DH-like_N_sf"/>
</dbReference>
<comment type="subunit">
    <text evidence="9">Homodimer.</text>
</comment>
<dbReference type="AlphaFoldDB" id="S0KYY6"/>
<dbReference type="Proteomes" id="UP000014113">
    <property type="component" value="Unassembled WGS sequence"/>
</dbReference>
<evidence type="ECO:0000259" key="11">
    <source>
        <dbReference type="Pfam" id="PF18317"/>
    </source>
</evidence>